<reference evidence="1 2" key="1">
    <citation type="journal article" date="2024" name="Commun. Biol.">
        <title>Comparative genomic analysis of thermophilic fungi reveals convergent evolutionary adaptations and gene losses.</title>
        <authorList>
            <person name="Steindorff A.S."/>
            <person name="Aguilar-Pontes M.V."/>
            <person name="Robinson A.J."/>
            <person name="Andreopoulos B."/>
            <person name="LaButti K."/>
            <person name="Kuo A."/>
            <person name="Mondo S."/>
            <person name="Riley R."/>
            <person name="Otillar R."/>
            <person name="Haridas S."/>
            <person name="Lipzen A."/>
            <person name="Grimwood J."/>
            <person name="Schmutz J."/>
            <person name="Clum A."/>
            <person name="Reid I.D."/>
            <person name="Moisan M.C."/>
            <person name="Butler G."/>
            <person name="Nguyen T.T.M."/>
            <person name="Dewar K."/>
            <person name="Conant G."/>
            <person name="Drula E."/>
            <person name="Henrissat B."/>
            <person name="Hansel C."/>
            <person name="Singer S."/>
            <person name="Hutchinson M.I."/>
            <person name="de Vries R.P."/>
            <person name="Natvig D.O."/>
            <person name="Powell A.J."/>
            <person name="Tsang A."/>
            <person name="Grigoriev I.V."/>
        </authorList>
    </citation>
    <scope>NUCLEOTIDE SEQUENCE [LARGE SCALE GENOMIC DNA]</scope>
    <source>
        <strain evidence="1 2">CBS 620.91</strain>
    </source>
</reference>
<accession>A0ABR3V1P0</accession>
<evidence type="ECO:0000313" key="2">
    <source>
        <dbReference type="Proteomes" id="UP001583172"/>
    </source>
</evidence>
<dbReference type="EMBL" id="JAZGSY010000579">
    <property type="protein sequence ID" value="KAL1835642.1"/>
    <property type="molecule type" value="Genomic_DNA"/>
</dbReference>
<evidence type="ECO:0008006" key="3">
    <source>
        <dbReference type="Google" id="ProtNLM"/>
    </source>
</evidence>
<evidence type="ECO:0000313" key="1">
    <source>
        <dbReference type="EMBL" id="KAL1835642.1"/>
    </source>
</evidence>
<comment type="caution">
    <text evidence="1">The sequence shown here is derived from an EMBL/GenBank/DDBJ whole genome shotgun (WGS) entry which is preliminary data.</text>
</comment>
<name>A0ABR3V1P0_HUMIN</name>
<proteinExistence type="predicted"/>
<keyword evidence="2" id="KW-1185">Reference proteome</keyword>
<sequence length="212" mass="22301">MVIQVFYEPPAAAFQTQHGQAFEAWINNPANLTIADAPGEQPQQVPDFDEARVVNNLHGEGATWDKNRSAHVTVQLSNLELRERQAYAEKRRGRKQCKRAAKKAAKEAVVAVAVGAGPVAPSLPLDATGLKRCLPGSLSSSTELPLDSSLGVFAGRTPPSPAPEAVRPAASVLATTINAVAPAGGCTVPVNAMRAVAQAQDTEAPSHRRSSK</sequence>
<protein>
    <recommendedName>
        <fullName evidence="3">BZIP domain-containing protein</fullName>
    </recommendedName>
</protein>
<dbReference type="Proteomes" id="UP001583172">
    <property type="component" value="Unassembled WGS sequence"/>
</dbReference>
<organism evidence="1 2">
    <name type="scientific">Humicola insolens</name>
    <name type="common">Soft-rot fungus</name>
    <dbReference type="NCBI Taxonomy" id="85995"/>
    <lineage>
        <taxon>Eukaryota</taxon>
        <taxon>Fungi</taxon>
        <taxon>Dikarya</taxon>
        <taxon>Ascomycota</taxon>
        <taxon>Pezizomycotina</taxon>
        <taxon>Sordariomycetes</taxon>
        <taxon>Sordariomycetidae</taxon>
        <taxon>Sordariales</taxon>
        <taxon>Chaetomiaceae</taxon>
        <taxon>Mycothermus</taxon>
    </lineage>
</organism>
<gene>
    <name evidence="1" type="ORF">VTJ49DRAFT_6296</name>
</gene>